<dbReference type="OrthoDB" id="10069833at2759"/>
<dbReference type="Gene3D" id="2.30.29.30">
    <property type="entry name" value="Pleckstrin-homology domain (PH domain)/Phosphotyrosine-binding domain (PTB)"/>
    <property type="match status" value="1"/>
</dbReference>
<reference evidence="3" key="1">
    <citation type="submission" date="2011-12" db="EMBL/GenBank/DDBJ databases">
        <title>The Draft Genome of Lepisosteus oculatus.</title>
        <authorList>
            <consortium name="The Broad Institute Genome Assembly &amp; Analysis Group"/>
            <consortium name="Computational R&amp;D Group"/>
            <consortium name="and Sequencing Platform"/>
            <person name="Di Palma F."/>
            <person name="Alfoldi J."/>
            <person name="Johnson J."/>
            <person name="Berlin A."/>
            <person name="Gnerre S."/>
            <person name="Jaffe D."/>
            <person name="MacCallum I."/>
            <person name="Young S."/>
            <person name="Walker B.J."/>
            <person name="Lander E.S."/>
            <person name="Lindblad-Toh K."/>
        </authorList>
    </citation>
    <scope>NUCLEOTIDE SEQUENCE [LARGE SCALE GENOMIC DNA]</scope>
</reference>
<keyword evidence="3" id="KW-1185">Reference proteome</keyword>
<dbReference type="SMART" id="SM00462">
    <property type="entry name" value="PTB"/>
    <property type="match status" value="1"/>
</dbReference>
<dbReference type="Bgee" id="ENSLOCG00000001592">
    <property type="expression patterns" value="Expressed in intestine and 6 other cell types or tissues"/>
</dbReference>
<dbReference type="InterPro" id="IPR011993">
    <property type="entry name" value="PH-like_dom_sf"/>
</dbReference>
<protein>
    <submittedName>
        <fullName evidence="2">Disabled homolog 2-like</fullName>
    </submittedName>
</protein>
<organism evidence="2 3">
    <name type="scientific">Lepisosteus oculatus</name>
    <name type="common">Spotted gar</name>
    <dbReference type="NCBI Taxonomy" id="7918"/>
    <lineage>
        <taxon>Eukaryota</taxon>
        <taxon>Metazoa</taxon>
        <taxon>Chordata</taxon>
        <taxon>Craniata</taxon>
        <taxon>Vertebrata</taxon>
        <taxon>Euteleostomi</taxon>
        <taxon>Actinopterygii</taxon>
        <taxon>Neopterygii</taxon>
        <taxon>Holostei</taxon>
        <taxon>Semionotiformes</taxon>
        <taxon>Lepisosteidae</taxon>
        <taxon>Lepisosteus</taxon>
    </lineage>
</organism>
<dbReference type="Proteomes" id="UP000018468">
    <property type="component" value="Linkage group LG19"/>
</dbReference>
<name>W5M0B9_LEPOC</name>
<dbReference type="Pfam" id="PF21792">
    <property type="entry name" value="DAB2_SBM"/>
    <property type="match status" value="1"/>
</dbReference>
<dbReference type="GeneTree" id="ENSGT00940000155567"/>
<sequence>MATEQEQTPPLSAPVQNHNPIRIRRTSKKVTDKTPAFLMARFQGDGVRYKAKLIGVDDVPEPQGDKMCLDSMMKLKGREVAARQQGQHKQRIWLKVSTAGVKIMDEKSGQVELEHPMEQISLVKKDEFDPRAFAYIFGHEGTYKLFFIKMANAADPVIEDFKDVRQIVPLTMLNRVRDRRLS</sequence>
<dbReference type="PANTHER" id="PTHR47695:SF3">
    <property type="entry name" value="PID DOMAIN-CONTAINING PROTEIN"/>
    <property type="match status" value="1"/>
</dbReference>
<feature type="domain" description="PID" evidence="1">
    <location>
        <begin position="44"/>
        <end position="168"/>
    </location>
</feature>
<dbReference type="SUPFAM" id="SSF50729">
    <property type="entry name" value="PH domain-like"/>
    <property type="match status" value="1"/>
</dbReference>
<dbReference type="PANTHER" id="PTHR47695">
    <property type="entry name" value="PID DOMAIN-CONTAINING PROTEIN"/>
    <property type="match status" value="1"/>
</dbReference>
<dbReference type="InterPro" id="IPR006020">
    <property type="entry name" value="PTB/PI_dom"/>
</dbReference>
<dbReference type="PROSITE" id="PS01179">
    <property type="entry name" value="PID"/>
    <property type="match status" value="1"/>
</dbReference>
<evidence type="ECO:0000313" key="3">
    <source>
        <dbReference type="Proteomes" id="UP000018468"/>
    </source>
</evidence>
<reference evidence="2" key="3">
    <citation type="submission" date="2025-09" db="UniProtKB">
        <authorList>
            <consortium name="Ensembl"/>
        </authorList>
    </citation>
    <scope>IDENTIFICATION</scope>
</reference>
<evidence type="ECO:0000259" key="1">
    <source>
        <dbReference type="PROSITE" id="PS01179"/>
    </source>
</evidence>
<dbReference type="Pfam" id="PF00640">
    <property type="entry name" value="PID"/>
    <property type="match status" value="1"/>
</dbReference>
<dbReference type="InParanoid" id="W5M0B9"/>
<dbReference type="eggNOG" id="KOG3535">
    <property type="taxonomic scope" value="Eukaryota"/>
</dbReference>
<evidence type="ECO:0000313" key="2">
    <source>
        <dbReference type="Ensembl" id="ENSLOCP00000001826.1"/>
    </source>
</evidence>
<dbReference type="EMBL" id="AHAT01011249">
    <property type="status" value="NOT_ANNOTATED_CDS"/>
    <property type="molecule type" value="Genomic_DNA"/>
</dbReference>
<proteinExistence type="predicted"/>
<dbReference type="OMA" id="RINSTCA"/>
<dbReference type="STRING" id="7918.ENSLOCP00000001826"/>
<accession>W5M0B9</accession>
<dbReference type="Ensembl" id="ENSLOCT00000001831.1">
    <property type="protein sequence ID" value="ENSLOCP00000001826.1"/>
    <property type="gene ID" value="ENSLOCG00000001592.1"/>
</dbReference>
<reference evidence="2" key="2">
    <citation type="submission" date="2025-08" db="UniProtKB">
        <authorList>
            <consortium name="Ensembl"/>
        </authorList>
    </citation>
    <scope>IDENTIFICATION</scope>
</reference>
<dbReference type="AlphaFoldDB" id="W5M0B9"/>
<dbReference type="InterPro" id="IPR048559">
    <property type="entry name" value="DAB1/2_SBM"/>
</dbReference>
<dbReference type="KEGG" id="loc:107079662"/>
<dbReference type="HOGENOM" id="CLU_093514_1_0_1"/>